<dbReference type="Proteomes" id="UP000887116">
    <property type="component" value="Unassembled WGS sequence"/>
</dbReference>
<dbReference type="EMBL" id="BMAO01003625">
    <property type="protein sequence ID" value="GFQ89116.1"/>
    <property type="molecule type" value="Genomic_DNA"/>
</dbReference>
<evidence type="ECO:0000313" key="1">
    <source>
        <dbReference type="EMBL" id="GFQ89116.1"/>
    </source>
</evidence>
<dbReference type="AlphaFoldDB" id="A0A8X6KYS1"/>
<organism evidence="1 2">
    <name type="scientific">Trichonephila clavata</name>
    <name type="common">Joro spider</name>
    <name type="synonym">Nephila clavata</name>
    <dbReference type="NCBI Taxonomy" id="2740835"/>
    <lineage>
        <taxon>Eukaryota</taxon>
        <taxon>Metazoa</taxon>
        <taxon>Ecdysozoa</taxon>
        <taxon>Arthropoda</taxon>
        <taxon>Chelicerata</taxon>
        <taxon>Arachnida</taxon>
        <taxon>Araneae</taxon>
        <taxon>Araneomorphae</taxon>
        <taxon>Entelegynae</taxon>
        <taxon>Araneoidea</taxon>
        <taxon>Nephilidae</taxon>
        <taxon>Trichonephila</taxon>
    </lineage>
</organism>
<evidence type="ECO:0000313" key="2">
    <source>
        <dbReference type="Proteomes" id="UP000887116"/>
    </source>
</evidence>
<gene>
    <name evidence="1" type="ORF">TNCT_178851</name>
</gene>
<proteinExistence type="predicted"/>
<comment type="caution">
    <text evidence="1">The sequence shown here is derived from an EMBL/GenBank/DDBJ whole genome shotgun (WGS) entry which is preliminary data.</text>
</comment>
<name>A0A8X6KYS1_TRICU</name>
<reference evidence="1" key="1">
    <citation type="submission" date="2020-07" db="EMBL/GenBank/DDBJ databases">
        <title>Multicomponent nature underlies the extraordinary mechanical properties of spider dragline silk.</title>
        <authorList>
            <person name="Kono N."/>
            <person name="Nakamura H."/>
            <person name="Mori M."/>
            <person name="Yoshida Y."/>
            <person name="Ohtoshi R."/>
            <person name="Malay A.D."/>
            <person name="Moran D.A.P."/>
            <person name="Tomita M."/>
            <person name="Numata K."/>
            <person name="Arakawa K."/>
        </authorList>
    </citation>
    <scope>NUCLEOTIDE SEQUENCE</scope>
</reference>
<keyword evidence="2" id="KW-1185">Reference proteome</keyword>
<accession>A0A8X6KYS1</accession>
<protein>
    <submittedName>
        <fullName evidence="1">Uncharacterized protein</fullName>
    </submittedName>
</protein>
<sequence>MKNAVLFETGERLQRLRVRTRGTLQMAITHNNGQDEWLHKRPSPLPLWNKWGKKRTLSDCVSIDPNYRIAKSLKCTVRGDARLIGFCSHTEEQLVTECKFCLLPQFNYYRWLQLGY</sequence>